<dbReference type="Proteomes" id="UP001162164">
    <property type="component" value="Unassembled WGS sequence"/>
</dbReference>
<feature type="transmembrane region" description="Helical" evidence="1">
    <location>
        <begin position="12"/>
        <end position="32"/>
    </location>
</feature>
<keyword evidence="1" id="KW-0472">Membrane</keyword>
<keyword evidence="3" id="KW-1185">Reference proteome</keyword>
<evidence type="ECO:0000256" key="1">
    <source>
        <dbReference type="SAM" id="Phobius"/>
    </source>
</evidence>
<reference evidence="2" key="1">
    <citation type="journal article" date="2023" name="Insect Mol. Biol.">
        <title>Genome sequencing provides insights into the evolution of gene families encoding plant cell wall-degrading enzymes in longhorned beetles.</title>
        <authorList>
            <person name="Shin N.R."/>
            <person name="Okamura Y."/>
            <person name="Kirsch R."/>
            <person name="Pauchet Y."/>
        </authorList>
    </citation>
    <scope>NUCLEOTIDE SEQUENCE</scope>
    <source>
        <strain evidence="2">MMC_N1</strain>
    </source>
</reference>
<dbReference type="EMBL" id="JAPWTJ010001614">
    <property type="protein sequence ID" value="KAJ8970503.1"/>
    <property type="molecule type" value="Genomic_DNA"/>
</dbReference>
<feature type="non-terminal residue" evidence="2">
    <location>
        <position position="1"/>
    </location>
</feature>
<accession>A0ABQ9J0D8</accession>
<keyword evidence="1" id="KW-0812">Transmembrane</keyword>
<organism evidence="2 3">
    <name type="scientific">Molorchus minor</name>
    <dbReference type="NCBI Taxonomy" id="1323400"/>
    <lineage>
        <taxon>Eukaryota</taxon>
        <taxon>Metazoa</taxon>
        <taxon>Ecdysozoa</taxon>
        <taxon>Arthropoda</taxon>
        <taxon>Hexapoda</taxon>
        <taxon>Insecta</taxon>
        <taxon>Pterygota</taxon>
        <taxon>Neoptera</taxon>
        <taxon>Endopterygota</taxon>
        <taxon>Coleoptera</taxon>
        <taxon>Polyphaga</taxon>
        <taxon>Cucujiformia</taxon>
        <taxon>Chrysomeloidea</taxon>
        <taxon>Cerambycidae</taxon>
        <taxon>Lamiinae</taxon>
        <taxon>Monochamini</taxon>
        <taxon>Molorchus</taxon>
    </lineage>
</organism>
<proteinExistence type="predicted"/>
<gene>
    <name evidence="2" type="ORF">NQ317_009521</name>
</gene>
<name>A0ABQ9J0D8_9CUCU</name>
<keyword evidence="1" id="KW-1133">Transmembrane helix</keyword>
<comment type="caution">
    <text evidence="2">The sequence shown here is derived from an EMBL/GenBank/DDBJ whole genome shotgun (WGS) entry which is preliminary data.</text>
</comment>
<sequence>FYKSPSRRRAHFLFWPDVFAVGVIILEFYAIVASLDED</sequence>
<protein>
    <submittedName>
        <fullName evidence="2">Uncharacterized protein</fullName>
    </submittedName>
</protein>
<evidence type="ECO:0000313" key="2">
    <source>
        <dbReference type="EMBL" id="KAJ8970503.1"/>
    </source>
</evidence>
<evidence type="ECO:0000313" key="3">
    <source>
        <dbReference type="Proteomes" id="UP001162164"/>
    </source>
</evidence>